<evidence type="ECO:0000313" key="3">
    <source>
        <dbReference type="EMBL" id="QIN80675.1"/>
    </source>
</evidence>
<sequence>MRSHRRARRRIPRGVRGYHARSRASPKTGRLGRRVAPAHHANHERYGPRRRYHYDPQLALARGNGDKQIARSSGISEKTVRNHVYNRPSSTPSGRGSATSTAWAAADAPTADAAGAPCHAPGP</sequence>
<dbReference type="InterPro" id="IPR036388">
    <property type="entry name" value="WH-like_DNA-bd_sf"/>
</dbReference>
<dbReference type="EMBL" id="CP045121">
    <property type="protein sequence ID" value="QIN80675.1"/>
    <property type="molecule type" value="Genomic_DNA"/>
</dbReference>
<keyword evidence="4" id="KW-1185">Reference proteome</keyword>
<evidence type="ECO:0000256" key="1">
    <source>
        <dbReference type="SAM" id="MobiDB-lite"/>
    </source>
</evidence>
<proteinExistence type="predicted"/>
<dbReference type="Proteomes" id="UP000502706">
    <property type="component" value="Chromosome"/>
</dbReference>
<dbReference type="InterPro" id="IPR016032">
    <property type="entry name" value="Sig_transdc_resp-reg_C-effctor"/>
</dbReference>
<dbReference type="Pfam" id="PF00196">
    <property type="entry name" value="GerE"/>
    <property type="match status" value="1"/>
</dbReference>
<feature type="region of interest" description="Disordered" evidence="1">
    <location>
        <begin position="63"/>
        <end position="123"/>
    </location>
</feature>
<protein>
    <recommendedName>
        <fullName evidence="2">HTH luxR-type domain-containing protein</fullName>
    </recommendedName>
</protein>
<dbReference type="GO" id="GO:0003677">
    <property type="term" value="F:DNA binding"/>
    <property type="evidence" value="ECO:0007669"/>
    <property type="project" value="InterPro"/>
</dbReference>
<dbReference type="Gene3D" id="1.10.10.10">
    <property type="entry name" value="Winged helix-like DNA-binding domain superfamily/Winged helix DNA-binding domain"/>
    <property type="match status" value="1"/>
</dbReference>
<evidence type="ECO:0000313" key="4">
    <source>
        <dbReference type="Proteomes" id="UP000502706"/>
    </source>
</evidence>
<dbReference type="KEGG" id="rmar:GBA65_05260"/>
<dbReference type="GO" id="GO:0006355">
    <property type="term" value="P:regulation of DNA-templated transcription"/>
    <property type="evidence" value="ECO:0007669"/>
    <property type="project" value="InterPro"/>
</dbReference>
<dbReference type="AlphaFoldDB" id="A0A6G8Q2K4"/>
<gene>
    <name evidence="3" type="ORF">GBA65_05260</name>
</gene>
<dbReference type="InterPro" id="IPR000792">
    <property type="entry name" value="Tscrpt_reg_LuxR_C"/>
</dbReference>
<feature type="compositionally biased region" description="Basic residues" evidence="1">
    <location>
        <begin position="1"/>
        <end position="40"/>
    </location>
</feature>
<name>A0A6G8Q2K4_9ACTN</name>
<feature type="compositionally biased region" description="Low complexity" evidence="1">
    <location>
        <begin position="96"/>
        <end position="117"/>
    </location>
</feature>
<organism evidence="3 4">
    <name type="scientific">Rubrobacter marinus</name>
    <dbReference type="NCBI Taxonomy" id="2653852"/>
    <lineage>
        <taxon>Bacteria</taxon>
        <taxon>Bacillati</taxon>
        <taxon>Actinomycetota</taxon>
        <taxon>Rubrobacteria</taxon>
        <taxon>Rubrobacterales</taxon>
        <taxon>Rubrobacteraceae</taxon>
        <taxon>Rubrobacter</taxon>
    </lineage>
</organism>
<dbReference type="SUPFAM" id="SSF46894">
    <property type="entry name" value="C-terminal effector domain of the bipartite response regulators"/>
    <property type="match status" value="1"/>
</dbReference>
<evidence type="ECO:0000259" key="2">
    <source>
        <dbReference type="Pfam" id="PF00196"/>
    </source>
</evidence>
<reference evidence="3 4" key="1">
    <citation type="submission" date="2019-10" db="EMBL/GenBank/DDBJ databases">
        <title>Rubrobacter sp nov SCSIO 52915 isolated from a deep-sea sediment in the South China Sea.</title>
        <authorList>
            <person name="Chen R.W."/>
        </authorList>
    </citation>
    <scope>NUCLEOTIDE SEQUENCE [LARGE SCALE GENOMIC DNA]</scope>
    <source>
        <strain evidence="3 4">SCSIO 52915</strain>
    </source>
</reference>
<accession>A0A6G8Q2K4</accession>
<feature type="region of interest" description="Disordered" evidence="1">
    <location>
        <begin position="1"/>
        <end position="51"/>
    </location>
</feature>
<feature type="domain" description="HTH luxR-type" evidence="2">
    <location>
        <begin position="60"/>
        <end position="86"/>
    </location>
</feature>